<evidence type="ECO:0008006" key="4">
    <source>
        <dbReference type="Google" id="ProtNLM"/>
    </source>
</evidence>
<name>A0ABD2B569_VESMC</name>
<proteinExistence type="predicted"/>
<keyword evidence="3" id="KW-1185">Reference proteome</keyword>
<feature type="signal peptide" evidence="1">
    <location>
        <begin position="1"/>
        <end position="19"/>
    </location>
</feature>
<evidence type="ECO:0000313" key="2">
    <source>
        <dbReference type="EMBL" id="KAL2727853.1"/>
    </source>
</evidence>
<evidence type="ECO:0000256" key="1">
    <source>
        <dbReference type="SAM" id="SignalP"/>
    </source>
</evidence>
<keyword evidence="1" id="KW-0732">Signal</keyword>
<comment type="caution">
    <text evidence="2">The sequence shown here is derived from an EMBL/GenBank/DDBJ whole genome shotgun (WGS) entry which is preliminary data.</text>
</comment>
<dbReference type="Proteomes" id="UP001607303">
    <property type="component" value="Unassembled WGS sequence"/>
</dbReference>
<dbReference type="AlphaFoldDB" id="A0ABD2B569"/>
<protein>
    <recommendedName>
        <fullName evidence="4">Secreted protein</fullName>
    </recommendedName>
</protein>
<reference evidence="2 3" key="1">
    <citation type="journal article" date="2024" name="Ann. Entomol. Soc. Am.">
        <title>Genomic analyses of the southern and eastern yellowjacket wasps (Hymenoptera: Vespidae) reveal evolutionary signatures of social life.</title>
        <authorList>
            <person name="Catto M.A."/>
            <person name="Caine P.B."/>
            <person name="Orr S.E."/>
            <person name="Hunt B.G."/>
            <person name="Goodisman M.A.D."/>
        </authorList>
    </citation>
    <scope>NUCLEOTIDE SEQUENCE [LARGE SCALE GENOMIC DNA]</scope>
    <source>
        <strain evidence="2">232</strain>
        <tissue evidence="2">Head and thorax</tissue>
    </source>
</reference>
<feature type="chain" id="PRO_5044890034" description="Secreted protein" evidence="1">
    <location>
        <begin position="20"/>
        <end position="129"/>
    </location>
</feature>
<dbReference type="EMBL" id="JAYRBN010000100">
    <property type="protein sequence ID" value="KAL2727853.1"/>
    <property type="molecule type" value="Genomic_DNA"/>
</dbReference>
<gene>
    <name evidence="2" type="ORF">V1477_017129</name>
</gene>
<organism evidence="2 3">
    <name type="scientific">Vespula maculifrons</name>
    <name type="common">Eastern yellow jacket</name>
    <name type="synonym">Wasp</name>
    <dbReference type="NCBI Taxonomy" id="7453"/>
    <lineage>
        <taxon>Eukaryota</taxon>
        <taxon>Metazoa</taxon>
        <taxon>Ecdysozoa</taxon>
        <taxon>Arthropoda</taxon>
        <taxon>Hexapoda</taxon>
        <taxon>Insecta</taxon>
        <taxon>Pterygota</taxon>
        <taxon>Neoptera</taxon>
        <taxon>Endopterygota</taxon>
        <taxon>Hymenoptera</taxon>
        <taxon>Apocrita</taxon>
        <taxon>Aculeata</taxon>
        <taxon>Vespoidea</taxon>
        <taxon>Vespidae</taxon>
        <taxon>Vespinae</taxon>
        <taxon>Vespula</taxon>
    </lineage>
</organism>
<evidence type="ECO:0000313" key="3">
    <source>
        <dbReference type="Proteomes" id="UP001607303"/>
    </source>
</evidence>
<sequence>MMVVVVVVIVVVVEEVVQAKTSSPSRSVRAPTRNRTHVYLLDLISYGRRDITRKEFRSQTIERVLELWNFPLPIFVDDATEREPYSLLPGRITVNFSDNFQSLRGRRRAFASYVYRRILERMRAFPLSE</sequence>
<accession>A0ABD2B569</accession>